<gene>
    <name evidence="1" type="ORF">EER27_12065</name>
</gene>
<accession>A0A3M8SPF6</accession>
<dbReference type="AlphaFoldDB" id="A0A3M8SPF6"/>
<keyword evidence="2" id="KW-1185">Reference proteome</keyword>
<comment type="caution">
    <text evidence="1">The sequence shown here is derived from an EMBL/GenBank/DDBJ whole genome shotgun (WGS) entry which is preliminary data.</text>
</comment>
<reference evidence="1 2" key="1">
    <citation type="submission" date="2018-11" db="EMBL/GenBank/DDBJ databases">
        <title>Lysobacter cryohumiis sp. nov., isolated from soil in the Tianshan Mountains, Xinjiang, China.</title>
        <authorList>
            <person name="Luo Y."/>
            <person name="Sheng H."/>
        </authorList>
    </citation>
    <scope>NUCLEOTIDE SEQUENCE [LARGE SCALE GENOMIC DNA]</scope>
    <source>
        <strain evidence="1 2">ZS60</strain>
    </source>
</reference>
<dbReference type="EMBL" id="RIBS01000005">
    <property type="protein sequence ID" value="RNF83228.1"/>
    <property type="molecule type" value="Genomic_DNA"/>
</dbReference>
<name>A0A3M8SPF6_9GAMM</name>
<dbReference type="Proteomes" id="UP000267049">
    <property type="component" value="Unassembled WGS sequence"/>
</dbReference>
<sequence length="71" mass="7474">MEVAVMAGKCPKCEQIVSRLSIKPLLGQGPSGQHKSITLNCPACDTILGAQVDPSAAKSDLVAEIRKLREA</sequence>
<protein>
    <submittedName>
        <fullName evidence="1">Uncharacterized protein</fullName>
    </submittedName>
</protein>
<evidence type="ECO:0000313" key="1">
    <source>
        <dbReference type="EMBL" id="RNF83228.1"/>
    </source>
</evidence>
<evidence type="ECO:0000313" key="2">
    <source>
        <dbReference type="Proteomes" id="UP000267049"/>
    </source>
</evidence>
<proteinExistence type="predicted"/>
<organism evidence="1 2">
    <name type="scientific">Montanilutibacter psychrotolerans</name>
    <dbReference type="NCBI Taxonomy" id="1327343"/>
    <lineage>
        <taxon>Bacteria</taxon>
        <taxon>Pseudomonadati</taxon>
        <taxon>Pseudomonadota</taxon>
        <taxon>Gammaproteobacteria</taxon>
        <taxon>Lysobacterales</taxon>
        <taxon>Lysobacteraceae</taxon>
        <taxon>Montanilutibacter</taxon>
    </lineage>
</organism>